<proteinExistence type="inferred from homology"/>
<keyword evidence="3 5" id="KW-0964">Secreted</keyword>
<feature type="signal peptide" evidence="5">
    <location>
        <begin position="1"/>
        <end position="21"/>
    </location>
</feature>
<dbReference type="Pfam" id="PF16810">
    <property type="entry name" value="RXLR"/>
    <property type="match status" value="1"/>
</dbReference>
<keyword evidence="4 5" id="KW-0732">Signal</keyword>
<dbReference type="InterPro" id="IPR031825">
    <property type="entry name" value="RXLR"/>
</dbReference>
<comment type="subcellular location">
    <subcellularLocation>
        <location evidence="1 5">Secreted</location>
    </subcellularLocation>
</comment>
<reference evidence="7" key="1">
    <citation type="journal article" date="2020" name="Mol. Plant">
        <title>Functional analysis of RXLR effectors from the New Zealand kauri dieback pathogen Phytophthora agathidicida.</title>
        <authorList>
            <person name="Guo Y."/>
            <person name="Dupont P.Y."/>
            <person name="Mesarich C.H."/>
            <person name="Yang B."/>
            <person name="McDougal R.L."/>
            <person name="Panda P."/>
            <person name="Dijkwel P."/>
            <person name="Studholme D.J."/>
            <person name="Sambles C."/>
            <person name="Win J."/>
            <person name="Wang Y."/>
            <person name="Williams N.M."/>
            <person name="Bradshaw R.E."/>
        </authorList>
    </citation>
    <scope>NUCLEOTIDE SEQUENCE</scope>
    <source>
        <strain evidence="7">3770</strain>
    </source>
</reference>
<comment type="domain">
    <text evidence="5">The RxLR-dEER motif acts to carry the protein into the host cell cytoplasm through binding to cell surface phosphatidylinositol-3-phosphate.</text>
</comment>
<gene>
    <name evidence="7" type="primary">PaRXLR55</name>
</gene>
<comment type="function">
    <text evidence="5">Effector that suppresses plant defense responses during pathogen infection.</text>
</comment>
<organism evidence="7">
    <name type="scientific">Phytophthora agathidicida</name>
    <dbReference type="NCBI Taxonomy" id="1642459"/>
    <lineage>
        <taxon>Eukaryota</taxon>
        <taxon>Sar</taxon>
        <taxon>Stramenopiles</taxon>
        <taxon>Oomycota</taxon>
        <taxon>Peronosporomycetes</taxon>
        <taxon>Peronosporales</taxon>
        <taxon>Peronosporaceae</taxon>
        <taxon>Phytophthora</taxon>
    </lineage>
</organism>
<feature type="chain" id="PRO_5028854289" description="RxLR effector protein" evidence="5">
    <location>
        <begin position="22"/>
        <end position="136"/>
    </location>
</feature>
<sequence length="136" mass="14952">MRLLLWVLLATLVTLLGSVDSASSTIATTGATHNIKVVDNAVADTHYINIKRSLRSSNQLADDEERASLPSGITKLLARAKDAYSKGKIKMYRYLLRVYKWWSSNKKPTSEFPKPQAPPNVAVEGLPHPVKPPGAQ</sequence>
<protein>
    <recommendedName>
        <fullName evidence="5">RxLR effector protein</fullName>
    </recommendedName>
</protein>
<dbReference type="AlphaFoldDB" id="A0A7G4WI44"/>
<evidence type="ECO:0000256" key="5">
    <source>
        <dbReference type="RuleBase" id="RU367124"/>
    </source>
</evidence>
<dbReference type="EMBL" id="MT503155">
    <property type="protein sequence ID" value="QMU24879.1"/>
    <property type="molecule type" value="Genomic_DNA"/>
</dbReference>
<evidence type="ECO:0000256" key="2">
    <source>
        <dbReference type="ARBA" id="ARBA00010400"/>
    </source>
</evidence>
<accession>A0A7G4WI44</accession>
<evidence type="ECO:0000256" key="4">
    <source>
        <dbReference type="ARBA" id="ARBA00022729"/>
    </source>
</evidence>
<feature type="region of interest" description="Disordered" evidence="6">
    <location>
        <begin position="106"/>
        <end position="136"/>
    </location>
</feature>
<evidence type="ECO:0000256" key="3">
    <source>
        <dbReference type="ARBA" id="ARBA00022525"/>
    </source>
</evidence>
<evidence type="ECO:0000256" key="1">
    <source>
        <dbReference type="ARBA" id="ARBA00004613"/>
    </source>
</evidence>
<comment type="similarity">
    <text evidence="2 5">Belongs to the RxLR effector family.</text>
</comment>
<evidence type="ECO:0000313" key="7">
    <source>
        <dbReference type="EMBL" id="QMU24879.1"/>
    </source>
</evidence>
<name>A0A7G4WI44_9STRA</name>
<evidence type="ECO:0000256" key="6">
    <source>
        <dbReference type="SAM" id="MobiDB-lite"/>
    </source>
</evidence>